<reference evidence="2" key="1">
    <citation type="submission" date="2023-07" db="EMBL/GenBank/DDBJ databases">
        <title>draft genome sequence of fig (Ficus carica).</title>
        <authorList>
            <person name="Takahashi T."/>
            <person name="Nishimura K."/>
        </authorList>
    </citation>
    <scope>NUCLEOTIDE SEQUENCE</scope>
</reference>
<feature type="region of interest" description="Disordered" evidence="1">
    <location>
        <begin position="167"/>
        <end position="189"/>
    </location>
</feature>
<gene>
    <name evidence="2" type="ORF">TIFTF001_016731</name>
</gene>
<feature type="compositionally biased region" description="Basic and acidic residues" evidence="1">
    <location>
        <begin position="176"/>
        <end position="189"/>
    </location>
</feature>
<proteinExistence type="predicted"/>
<comment type="caution">
    <text evidence="2">The sequence shown here is derived from an EMBL/GenBank/DDBJ whole genome shotgun (WGS) entry which is preliminary data.</text>
</comment>
<feature type="compositionally biased region" description="Low complexity" evidence="1">
    <location>
        <begin position="12"/>
        <end position="26"/>
    </location>
</feature>
<evidence type="ECO:0000313" key="2">
    <source>
        <dbReference type="EMBL" id="GMN47543.1"/>
    </source>
</evidence>
<sequence length="189" mass="20718">MRPAPTQPPARPASASPAPARALRQPSAREHSARAPHQRAPSHACVLIARAPCHRVPSQRVRSEKSDRWSPRVFRIRPVRPVRKNNKQNDWALCSRVLGERSLVARVLGGGRARGRWAPAGGLVRTSEQKILAGFSNRPNRGTGQAGPEKQRAKLLAGLDRVFRTGLTGSCQAGPEKQRASRSELDQVF</sequence>
<accession>A0AA88D6F1</accession>
<protein>
    <submittedName>
        <fullName evidence="2">Uncharacterized protein</fullName>
    </submittedName>
</protein>
<name>A0AA88D6F1_FICCA</name>
<organism evidence="2 3">
    <name type="scientific">Ficus carica</name>
    <name type="common">Common fig</name>
    <dbReference type="NCBI Taxonomy" id="3494"/>
    <lineage>
        <taxon>Eukaryota</taxon>
        <taxon>Viridiplantae</taxon>
        <taxon>Streptophyta</taxon>
        <taxon>Embryophyta</taxon>
        <taxon>Tracheophyta</taxon>
        <taxon>Spermatophyta</taxon>
        <taxon>Magnoliopsida</taxon>
        <taxon>eudicotyledons</taxon>
        <taxon>Gunneridae</taxon>
        <taxon>Pentapetalae</taxon>
        <taxon>rosids</taxon>
        <taxon>fabids</taxon>
        <taxon>Rosales</taxon>
        <taxon>Moraceae</taxon>
        <taxon>Ficeae</taxon>
        <taxon>Ficus</taxon>
    </lineage>
</organism>
<dbReference type="AlphaFoldDB" id="A0AA88D6F1"/>
<dbReference type="EMBL" id="BTGU01000026">
    <property type="protein sequence ID" value="GMN47543.1"/>
    <property type="molecule type" value="Genomic_DNA"/>
</dbReference>
<evidence type="ECO:0000256" key="1">
    <source>
        <dbReference type="SAM" id="MobiDB-lite"/>
    </source>
</evidence>
<feature type="region of interest" description="Disordered" evidence="1">
    <location>
        <begin position="1"/>
        <end position="41"/>
    </location>
</feature>
<dbReference type="Proteomes" id="UP001187192">
    <property type="component" value="Unassembled WGS sequence"/>
</dbReference>
<keyword evidence="3" id="KW-1185">Reference proteome</keyword>
<feature type="compositionally biased region" description="Pro residues" evidence="1">
    <location>
        <begin position="1"/>
        <end position="11"/>
    </location>
</feature>
<evidence type="ECO:0000313" key="3">
    <source>
        <dbReference type="Proteomes" id="UP001187192"/>
    </source>
</evidence>